<dbReference type="Pfam" id="PF01844">
    <property type="entry name" value="HNH"/>
    <property type="match status" value="1"/>
</dbReference>
<dbReference type="GO" id="GO:0004519">
    <property type="term" value="F:endonuclease activity"/>
    <property type="evidence" value="ECO:0007669"/>
    <property type="project" value="UniProtKB-KW"/>
</dbReference>
<evidence type="ECO:0000313" key="2">
    <source>
        <dbReference type="EMBL" id="TXI59957.1"/>
    </source>
</evidence>
<proteinExistence type="predicted"/>
<keyword evidence="2" id="KW-0540">Nuclease</keyword>
<keyword evidence="2" id="KW-0255">Endonuclease</keyword>
<dbReference type="InterPro" id="IPR052892">
    <property type="entry name" value="NA-targeting_endonuclease"/>
</dbReference>
<protein>
    <submittedName>
        <fullName evidence="2">HNH endonuclease</fullName>
    </submittedName>
</protein>
<dbReference type="PANTHER" id="PTHR33877:SF1">
    <property type="entry name" value="TYPE IV METHYL-DIRECTED RESTRICTION ENZYME ECOKMCRA"/>
    <property type="match status" value="1"/>
</dbReference>
<dbReference type="EMBL" id="SSGD01000008">
    <property type="protein sequence ID" value="TXI59957.1"/>
    <property type="molecule type" value="Genomic_DNA"/>
</dbReference>
<dbReference type="InterPro" id="IPR002711">
    <property type="entry name" value="HNH"/>
</dbReference>
<accession>A0A5C7YEG4</accession>
<dbReference type="SMART" id="SM00507">
    <property type="entry name" value="HNHc"/>
    <property type="match status" value="1"/>
</dbReference>
<organism evidence="2 3">
    <name type="scientific">Mycolicibacter arupensis</name>
    <dbReference type="NCBI Taxonomy" id="342002"/>
    <lineage>
        <taxon>Bacteria</taxon>
        <taxon>Bacillati</taxon>
        <taxon>Actinomycetota</taxon>
        <taxon>Actinomycetes</taxon>
        <taxon>Mycobacteriales</taxon>
        <taxon>Mycobacteriaceae</taxon>
        <taxon>Mycolicibacter</taxon>
    </lineage>
</organism>
<feature type="domain" description="HNH nuclease" evidence="1">
    <location>
        <begin position="19"/>
        <end position="78"/>
    </location>
</feature>
<name>A0A5C7YEG4_9MYCO</name>
<dbReference type="AlphaFoldDB" id="A0A5C7YEG4"/>
<keyword evidence="2" id="KW-0378">Hydrolase</keyword>
<dbReference type="CDD" id="cd00085">
    <property type="entry name" value="HNHc"/>
    <property type="match status" value="1"/>
</dbReference>
<dbReference type="RefSeq" id="WP_276758924.1">
    <property type="nucleotide sequence ID" value="NZ_SSGD01000008.1"/>
</dbReference>
<evidence type="ECO:0000259" key="1">
    <source>
        <dbReference type="SMART" id="SM00507"/>
    </source>
</evidence>
<dbReference type="Gene3D" id="1.10.30.50">
    <property type="match status" value="1"/>
</dbReference>
<dbReference type="PANTHER" id="PTHR33877">
    <property type="entry name" value="SLL1193 PROTEIN"/>
    <property type="match status" value="1"/>
</dbReference>
<dbReference type="GO" id="GO:0008270">
    <property type="term" value="F:zinc ion binding"/>
    <property type="evidence" value="ECO:0007669"/>
    <property type="project" value="InterPro"/>
</dbReference>
<dbReference type="InterPro" id="IPR003615">
    <property type="entry name" value="HNH_nuc"/>
</dbReference>
<dbReference type="Proteomes" id="UP000321797">
    <property type="component" value="Unassembled WGS sequence"/>
</dbReference>
<gene>
    <name evidence="2" type="ORF">E6Q54_01420</name>
</gene>
<comment type="caution">
    <text evidence="2">The sequence shown here is derived from an EMBL/GenBank/DDBJ whole genome shotgun (WGS) entry which is preliminary data.</text>
</comment>
<evidence type="ECO:0000313" key="3">
    <source>
        <dbReference type="Proteomes" id="UP000321797"/>
    </source>
</evidence>
<reference evidence="2 3" key="1">
    <citation type="submission" date="2018-09" db="EMBL/GenBank/DDBJ databases">
        <title>Metagenome Assembled Genomes from an Advanced Water Purification Facility.</title>
        <authorList>
            <person name="Stamps B.W."/>
            <person name="Spear J.R."/>
        </authorList>
    </citation>
    <scope>NUCLEOTIDE SEQUENCE [LARGE SCALE GENOMIC DNA]</scope>
    <source>
        <strain evidence="2">Bin_29_2</strain>
    </source>
</reference>
<dbReference type="GO" id="GO:0003676">
    <property type="term" value="F:nucleic acid binding"/>
    <property type="evidence" value="ECO:0007669"/>
    <property type="project" value="InterPro"/>
</dbReference>
<sequence length="158" mass="17465">MASRKIAKDGRLGASSRAKIRERVWARSDKHCHWCRIALIKTAGRPETFVVDHVNSVHGGGSQTDIENCVAACYRCNSLKGDLSADTWAAVMSRFRIRNKVAAGLPVKVSRADVISWVQEQGGELGGKVEFVTARRWWSDEADASIRKAHATAGWNME</sequence>